<name>A0A1Y2L257_9PROT</name>
<comment type="caution">
    <text evidence="2">The sequence shown here is derived from an EMBL/GenBank/DDBJ whole genome shotgun (WGS) entry which is preliminary data.</text>
</comment>
<protein>
    <submittedName>
        <fullName evidence="2">MarR family transcriptional regulator</fullName>
    </submittedName>
</protein>
<gene>
    <name evidence="2" type="ORF">TMES_10280</name>
</gene>
<dbReference type="InterPro" id="IPR039422">
    <property type="entry name" value="MarR/SlyA-like"/>
</dbReference>
<dbReference type="PROSITE" id="PS50995">
    <property type="entry name" value="HTH_MARR_2"/>
    <property type="match status" value="1"/>
</dbReference>
<dbReference type="Proteomes" id="UP000193391">
    <property type="component" value="Unassembled WGS sequence"/>
</dbReference>
<evidence type="ECO:0000313" key="3">
    <source>
        <dbReference type="Proteomes" id="UP000193391"/>
    </source>
</evidence>
<dbReference type="EMBL" id="JFKA01000004">
    <property type="protein sequence ID" value="OSQ38270.1"/>
    <property type="molecule type" value="Genomic_DNA"/>
</dbReference>
<dbReference type="InterPro" id="IPR036388">
    <property type="entry name" value="WH-like_DNA-bd_sf"/>
</dbReference>
<dbReference type="InterPro" id="IPR000835">
    <property type="entry name" value="HTH_MarR-typ"/>
</dbReference>
<dbReference type="SMART" id="SM00347">
    <property type="entry name" value="HTH_MARR"/>
    <property type="match status" value="1"/>
</dbReference>
<dbReference type="STRING" id="1293891.TMES_10280"/>
<evidence type="ECO:0000313" key="2">
    <source>
        <dbReference type="EMBL" id="OSQ38270.1"/>
    </source>
</evidence>
<proteinExistence type="predicted"/>
<accession>A0A1Y2L257</accession>
<dbReference type="OrthoDB" id="5974674at2"/>
<keyword evidence="3" id="KW-1185">Reference proteome</keyword>
<reference evidence="2 3" key="1">
    <citation type="submission" date="2014-03" db="EMBL/GenBank/DDBJ databases">
        <title>The draft genome sequence of Thalassospira mesophila JCM 18969.</title>
        <authorList>
            <person name="Lai Q."/>
            <person name="Shao Z."/>
        </authorList>
    </citation>
    <scope>NUCLEOTIDE SEQUENCE [LARGE SCALE GENOMIC DNA]</scope>
    <source>
        <strain evidence="2 3">JCM 18969</strain>
    </source>
</reference>
<dbReference type="PANTHER" id="PTHR33164:SF57">
    <property type="entry name" value="MARR-FAMILY TRANSCRIPTIONAL REGULATOR"/>
    <property type="match status" value="1"/>
</dbReference>
<dbReference type="GO" id="GO:0003700">
    <property type="term" value="F:DNA-binding transcription factor activity"/>
    <property type="evidence" value="ECO:0007669"/>
    <property type="project" value="InterPro"/>
</dbReference>
<dbReference type="AlphaFoldDB" id="A0A1Y2L257"/>
<dbReference type="InterPro" id="IPR036390">
    <property type="entry name" value="WH_DNA-bd_sf"/>
</dbReference>
<organism evidence="2 3">
    <name type="scientific">Thalassospira mesophila</name>
    <dbReference type="NCBI Taxonomy" id="1293891"/>
    <lineage>
        <taxon>Bacteria</taxon>
        <taxon>Pseudomonadati</taxon>
        <taxon>Pseudomonadota</taxon>
        <taxon>Alphaproteobacteria</taxon>
        <taxon>Rhodospirillales</taxon>
        <taxon>Thalassospiraceae</taxon>
        <taxon>Thalassospira</taxon>
    </lineage>
</organism>
<dbReference type="Gene3D" id="1.10.10.10">
    <property type="entry name" value="Winged helix-like DNA-binding domain superfamily/Winged helix DNA-binding domain"/>
    <property type="match status" value="1"/>
</dbReference>
<feature type="domain" description="HTH marR-type" evidence="1">
    <location>
        <begin position="20"/>
        <end position="152"/>
    </location>
</feature>
<dbReference type="GO" id="GO:0006950">
    <property type="term" value="P:response to stress"/>
    <property type="evidence" value="ECO:0007669"/>
    <property type="project" value="TreeGrafter"/>
</dbReference>
<evidence type="ECO:0000259" key="1">
    <source>
        <dbReference type="PROSITE" id="PS50995"/>
    </source>
</evidence>
<dbReference type="Pfam" id="PF01047">
    <property type="entry name" value="MarR"/>
    <property type="match status" value="1"/>
</dbReference>
<dbReference type="SUPFAM" id="SSF46785">
    <property type="entry name" value="Winged helix' DNA-binding domain"/>
    <property type="match status" value="1"/>
</dbReference>
<sequence>MMSTKSVQNAHINTQMRNLHGALIEIISVMNRPQRDDAMIREAGITLDRALFPLLVLVEKIGPIGIVDLAERVGRDHTTVSRQIAKLENLSLITRQPAPTDKRVHHAVIAPAGKKMTDAIDRARERIGQAIFDQWDEHDLSELVRLTRKFADAIKDPQ</sequence>
<dbReference type="PANTHER" id="PTHR33164">
    <property type="entry name" value="TRANSCRIPTIONAL REGULATOR, MARR FAMILY"/>
    <property type="match status" value="1"/>
</dbReference>